<gene>
    <name evidence="2" type="ORF">B9Q04_02910</name>
</gene>
<comment type="caution">
    <text evidence="2">The sequence shown here is derived from an EMBL/GenBank/DDBJ whole genome shotgun (WGS) entry which is preliminary data.</text>
</comment>
<feature type="transmembrane region" description="Helical" evidence="1">
    <location>
        <begin position="29"/>
        <end position="47"/>
    </location>
</feature>
<protein>
    <recommendedName>
        <fullName evidence="4">Carotenoid biosynthesis protein</fullName>
    </recommendedName>
</protein>
<dbReference type="InterPro" id="IPR007354">
    <property type="entry name" value="CruF-like"/>
</dbReference>
<feature type="transmembrane region" description="Helical" evidence="1">
    <location>
        <begin position="5"/>
        <end position="23"/>
    </location>
</feature>
<keyword evidence="1" id="KW-1133">Transmembrane helix</keyword>
<feature type="transmembrane region" description="Helical" evidence="1">
    <location>
        <begin position="54"/>
        <end position="77"/>
    </location>
</feature>
<evidence type="ECO:0008006" key="4">
    <source>
        <dbReference type="Google" id="ProtNLM"/>
    </source>
</evidence>
<organism evidence="2 3">
    <name type="scientific">Candidatus Marsarchaeota G2 archaeon BE_D</name>
    <dbReference type="NCBI Taxonomy" id="1978158"/>
    <lineage>
        <taxon>Archaea</taxon>
        <taxon>Candidatus Marsarchaeota</taxon>
        <taxon>Candidatus Marsarchaeota group 2</taxon>
    </lineage>
</organism>
<proteinExistence type="predicted"/>
<feature type="transmembrane region" description="Helical" evidence="1">
    <location>
        <begin position="108"/>
        <end position="127"/>
    </location>
</feature>
<evidence type="ECO:0000313" key="2">
    <source>
        <dbReference type="EMBL" id="PSO08960.1"/>
    </source>
</evidence>
<keyword evidence="1" id="KW-0812">Transmembrane</keyword>
<dbReference type="EMBL" id="NEXF01000035">
    <property type="protein sequence ID" value="PSO08960.1"/>
    <property type="molecule type" value="Genomic_DNA"/>
</dbReference>
<dbReference type="PANTHER" id="PTHR39419">
    <property type="entry name" value="SLL0814 PROTEIN"/>
    <property type="match status" value="1"/>
</dbReference>
<reference evidence="2 3" key="1">
    <citation type="submission" date="2017-04" db="EMBL/GenBank/DDBJ databases">
        <title>Novel microbial lineages endemic to geothermal iron-oxide mats fill important gaps in the evolutionary history of Archaea.</title>
        <authorList>
            <person name="Jay Z.J."/>
            <person name="Beam J.P."/>
            <person name="Dlakic M."/>
            <person name="Rusch D.B."/>
            <person name="Kozubal M.A."/>
            <person name="Inskeep W.P."/>
        </authorList>
    </citation>
    <scope>NUCLEOTIDE SEQUENCE [LARGE SCALE GENOMIC DNA]</scope>
    <source>
        <strain evidence="2">BE_D</strain>
    </source>
</reference>
<accession>A0A2R6CDS5</accession>
<dbReference type="PANTHER" id="PTHR39419:SF1">
    <property type="entry name" value="SLL0814 PROTEIN"/>
    <property type="match status" value="1"/>
</dbReference>
<sequence length="239" mass="27589">MEKEWIAAYAYLAYLFLATLPELTNTPGFNLGIPMFVLIILYLYHSYTRLGKRFLWLLFTSFTLGFIFEFLGVHTGFPFGRYYYTAGLGYQLLGVPIIIPFLWSTLSYFSYLPTGSLFVFPWFMVVIDLTVDPLFSRFDWHWLSPGQYFGLPITNFVSWYLISLLIYLNWRGGVSITYDTKALVFIYGLVLDLALQDYFAGLVYPAIISFLVSTLSFTSIYMLMCGFKPSKPNGVHKDI</sequence>
<dbReference type="Proteomes" id="UP000242015">
    <property type="component" value="Unassembled WGS sequence"/>
</dbReference>
<name>A0A2R6CDS5_9ARCH</name>
<evidence type="ECO:0000313" key="3">
    <source>
        <dbReference type="Proteomes" id="UP000242015"/>
    </source>
</evidence>
<feature type="transmembrane region" description="Helical" evidence="1">
    <location>
        <begin position="83"/>
        <end position="103"/>
    </location>
</feature>
<feature type="transmembrane region" description="Helical" evidence="1">
    <location>
        <begin position="147"/>
        <end position="170"/>
    </location>
</feature>
<feature type="transmembrane region" description="Helical" evidence="1">
    <location>
        <begin position="206"/>
        <end position="227"/>
    </location>
</feature>
<feature type="transmembrane region" description="Helical" evidence="1">
    <location>
        <begin position="182"/>
        <end position="200"/>
    </location>
</feature>
<evidence type="ECO:0000256" key="1">
    <source>
        <dbReference type="SAM" id="Phobius"/>
    </source>
</evidence>
<dbReference type="Pfam" id="PF04240">
    <property type="entry name" value="Caroten_synth"/>
    <property type="match status" value="1"/>
</dbReference>
<dbReference type="AlphaFoldDB" id="A0A2R6CDS5"/>
<keyword evidence="1" id="KW-0472">Membrane</keyword>